<proteinExistence type="predicted"/>
<keyword evidence="3" id="KW-1185">Reference proteome</keyword>
<dbReference type="Proteomes" id="UP000011623">
    <property type="component" value="Unassembled WGS sequence"/>
</dbReference>
<dbReference type="EMBL" id="AOLW01000007">
    <property type="protein sequence ID" value="EMA25303.1"/>
    <property type="molecule type" value="Genomic_DNA"/>
</dbReference>
<dbReference type="AlphaFoldDB" id="M0KWP2"/>
<gene>
    <name evidence="2" type="ORF">C442_02556</name>
</gene>
<reference evidence="2 3" key="1">
    <citation type="journal article" date="2014" name="PLoS Genet.">
        <title>Phylogenetically driven sequencing of extremely halophilic archaea reveals strategies for static and dynamic osmo-response.</title>
        <authorList>
            <person name="Becker E.A."/>
            <person name="Seitzer P.M."/>
            <person name="Tritt A."/>
            <person name="Larsen D."/>
            <person name="Krusor M."/>
            <person name="Yao A.I."/>
            <person name="Wu D."/>
            <person name="Madern D."/>
            <person name="Eisen J.A."/>
            <person name="Darling A.E."/>
            <person name="Facciotti M.T."/>
        </authorList>
    </citation>
    <scope>NUCLEOTIDE SEQUENCE [LARGE SCALE GENOMIC DNA]</scope>
    <source>
        <strain evidence="2 3">JCM 13557</strain>
    </source>
</reference>
<sequence>MGVIGVSGSTIASAVVGDPFPVVVPAIVAAAVIGAHHVKERDTTAGADDQDVRTSVEQVEADGGRQQ</sequence>
<evidence type="ECO:0000256" key="1">
    <source>
        <dbReference type="SAM" id="MobiDB-lite"/>
    </source>
</evidence>
<dbReference type="PATRIC" id="fig|1227452.3.peg.518"/>
<feature type="region of interest" description="Disordered" evidence="1">
    <location>
        <begin position="40"/>
        <end position="67"/>
    </location>
</feature>
<name>M0KWP2_9EURY</name>
<protein>
    <submittedName>
        <fullName evidence="2">Uncharacterized protein</fullName>
    </submittedName>
</protein>
<comment type="caution">
    <text evidence="2">The sequence shown here is derived from an EMBL/GenBank/DDBJ whole genome shotgun (WGS) entry which is preliminary data.</text>
</comment>
<organism evidence="2 3">
    <name type="scientific">Haloarcula amylolytica JCM 13557</name>
    <dbReference type="NCBI Taxonomy" id="1227452"/>
    <lineage>
        <taxon>Archaea</taxon>
        <taxon>Methanobacteriati</taxon>
        <taxon>Methanobacteriota</taxon>
        <taxon>Stenosarchaea group</taxon>
        <taxon>Halobacteria</taxon>
        <taxon>Halobacteriales</taxon>
        <taxon>Haloarculaceae</taxon>
        <taxon>Haloarcula</taxon>
    </lineage>
</organism>
<evidence type="ECO:0000313" key="2">
    <source>
        <dbReference type="EMBL" id="EMA25303.1"/>
    </source>
</evidence>
<evidence type="ECO:0000313" key="3">
    <source>
        <dbReference type="Proteomes" id="UP000011623"/>
    </source>
</evidence>
<accession>M0KWP2</accession>